<evidence type="ECO:0000259" key="1">
    <source>
        <dbReference type="Pfam" id="PF08241"/>
    </source>
</evidence>
<evidence type="ECO:0000313" key="2">
    <source>
        <dbReference type="EMBL" id="OGM31321.1"/>
    </source>
</evidence>
<dbReference type="EMBL" id="MGGP01000028">
    <property type="protein sequence ID" value="OGM31321.1"/>
    <property type="molecule type" value="Genomic_DNA"/>
</dbReference>
<accession>A0A1F7YVG7</accession>
<dbReference type="Proteomes" id="UP000178870">
    <property type="component" value="Unassembled WGS sequence"/>
</dbReference>
<dbReference type="CDD" id="cd02440">
    <property type="entry name" value="AdoMet_MTases"/>
    <property type="match status" value="1"/>
</dbReference>
<protein>
    <recommendedName>
        <fullName evidence="1">Methyltransferase type 11 domain-containing protein</fullName>
    </recommendedName>
</protein>
<dbReference type="GO" id="GO:0008757">
    <property type="term" value="F:S-adenosylmethionine-dependent methyltransferase activity"/>
    <property type="evidence" value="ECO:0007669"/>
    <property type="project" value="InterPro"/>
</dbReference>
<comment type="caution">
    <text evidence="2">The sequence shown here is derived from an EMBL/GenBank/DDBJ whole genome shotgun (WGS) entry which is preliminary data.</text>
</comment>
<dbReference type="SUPFAM" id="SSF53335">
    <property type="entry name" value="S-adenosyl-L-methionine-dependent methyltransferases"/>
    <property type="match status" value="1"/>
</dbReference>
<dbReference type="AlphaFoldDB" id="A0A1F7YVG7"/>
<dbReference type="Pfam" id="PF08241">
    <property type="entry name" value="Methyltransf_11"/>
    <property type="match status" value="1"/>
</dbReference>
<sequence length="292" mass="33985">MAYNKKRLEELLGNTADLSLKRKARRIIEEVNPKPSDKILEVGSGDAYYPALFARLGKFYVVGLELDTRVINTAERNFKKLSLPYKRLKKWRSQKLKQTYIVEGDVMKLPFPDSFFNKIIMSEVAEHLPDDLGGLKEVHRVLKPDGLLILTVPNWHFPFLWDPLNWILQRLGTHVKSGFFAGIWNQHLRLYKPDEIRKVLKSAGFKIKSGEVQTQWCLPFNHYLINFGARMIAAGSLPKEIHSQVNKFEEGHKNRHFLINTYNHLAEFMDSFNKKRYKKVGTTIFVKARKDS</sequence>
<gene>
    <name evidence="2" type="ORF">A2803_03965</name>
</gene>
<reference evidence="2 3" key="1">
    <citation type="journal article" date="2016" name="Nat. Commun.">
        <title>Thousands of microbial genomes shed light on interconnected biogeochemical processes in an aquifer system.</title>
        <authorList>
            <person name="Anantharaman K."/>
            <person name="Brown C.T."/>
            <person name="Hug L.A."/>
            <person name="Sharon I."/>
            <person name="Castelle C.J."/>
            <person name="Probst A.J."/>
            <person name="Thomas B.C."/>
            <person name="Singh A."/>
            <person name="Wilkins M.J."/>
            <person name="Karaoz U."/>
            <person name="Brodie E.L."/>
            <person name="Williams K.H."/>
            <person name="Hubbard S.S."/>
            <person name="Banfield J.F."/>
        </authorList>
    </citation>
    <scope>NUCLEOTIDE SEQUENCE [LARGE SCALE GENOMIC DNA]</scope>
</reference>
<organism evidence="2 3">
    <name type="scientific">Candidatus Woesebacteria bacterium RIFCSPHIGHO2_01_FULL_44_21</name>
    <dbReference type="NCBI Taxonomy" id="1802503"/>
    <lineage>
        <taxon>Bacteria</taxon>
        <taxon>Candidatus Woeseibacteriota</taxon>
    </lineage>
</organism>
<dbReference type="PANTHER" id="PTHR43861">
    <property type="entry name" value="TRANS-ACONITATE 2-METHYLTRANSFERASE-RELATED"/>
    <property type="match status" value="1"/>
</dbReference>
<proteinExistence type="predicted"/>
<dbReference type="Gene3D" id="3.40.50.150">
    <property type="entry name" value="Vaccinia Virus protein VP39"/>
    <property type="match status" value="1"/>
</dbReference>
<dbReference type="InterPro" id="IPR013216">
    <property type="entry name" value="Methyltransf_11"/>
</dbReference>
<feature type="domain" description="Methyltransferase type 11" evidence="1">
    <location>
        <begin position="40"/>
        <end position="150"/>
    </location>
</feature>
<name>A0A1F7YVG7_9BACT</name>
<evidence type="ECO:0000313" key="3">
    <source>
        <dbReference type="Proteomes" id="UP000178870"/>
    </source>
</evidence>
<dbReference type="InterPro" id="IPR029063">
    <property type="entry name" value="SAM-dependent_MTases_sf"/>
</dbReference>